<dbReference type="Proteomes" id="UP001289374">
    <property type="component" value="Unassembled WGS sequence"/>
</dbReference>
<dbReference type="PANTHER" id="PTHR23504">
    <property type="entry name" value="MAJOR FACILITATOR SUPERFAMILY DOMAIN-CONTAINING PROTEIN 10"/>
    <property type="match status" value="1"/>
</dbReference>
<keyword evidence="9" id="KW-1185">Reference proteome</keyword>
<dbReference type="InterPro" id="IPR036259">
    <property type="entry name" value="MFS_trans_sf"/>
</dbReference>
<keyword evidence="3 7" id="KW-0812">Transmembrane</keyword>
<feature type="transmembrane region" description="Helical" evidence="7">
    <location>
        <begin position="359"/>
        <end position="379"/>
    </location>
</feature>
<dbReference type="GO" id="GO:0022857">
    <property type="term" value="F:transmembrane transporter activity"/>
    <property type="evidence" value="ECO:0007669"/>
    <property type="project" value="InterPro"/>
</dbReference>
<evidence type="ECO:0000256" key="6">
    <source>
        <dbReference type="ARBA" id="ARBA00044504"/>
    </source>
</evidence>
<dbReference type="PANTHER" id="PTHR23504:SF95">
    <property type="entry name" value="MAJOR FACILITATOR SUPERFAMILY PROTEIN"/>
    <property type="match status" value="1"/>
</dbReference>
<feature type="transmembrane region" description="Helical" evidence="7">
    <location>
        <begin position="400"/>
        <end position="418"/>
    </location>
</feature>
<dbReference type="AlphaFoldDB" id="A0AAE2BXH1"/>
<name>A0AAE2BXH1_9LAMI</name>
<feature type="transmembrane region" description="Helical" evidence="7">
    <location>
        <begin position="334"/>
        <end position="353"/>
    </location>
</feature>
<evidence type="ECO:0000313" key="8">
    <source>
        <dbReference type="EMBL" id="KAK4401357.1"/>
    </source>
</evidence>
<proteinExistence type="inferred from homology"/>
<comment type="caution">
    <text evidence="8">The sequence shown here is derived from an EMBL/GenBank/DDBJ whole genome shotgun (WGS) entry which is preliminary data.</text>
</comment>
<evidence type="ECO:0000313" key="9">
    <source>
        <dbReference type="Proteomes" id="UP001289374"/>
    </source>
</evidence>
<comment type="similarity">
    <text evidence="6">Belongs to the major facilitator superfamily. Phosphate:H(+) symporter (TC 2.A.1.9) family.</text>
</comment>
<dbReference type="Pfam" id="PF07690">
    <property type="entry name" value="MFS_1"/>
    <property type="match status" value="1"/>
</dbReference>
<organism evidence="8 9">
    <name type="scientific">Sesamum angolense</name>
    <dbReference type="NCBI Taxonomy" id="2727404"/>
    <lineage>
        <taxon>Eukaryota</taxon>
        <taxon>Viridiplantae</taxon>
        <taxon>Streptophyta</taxon>
        <taxon>Embryophyta</taxon>
        <taxon>Tracheophyta</taxon>
        <taxon>Spermatophyta</taxon>
        <taxon>Magnoliopsida</taxon>
        <taxon>eudicotyledons</taxon>
        <taxon>Gunneridae</taxon>
        <taxon>Pentapetalae</taxon>
        <taxon>asterids</taxon>
        <taxon>lamiids</taxon>
        <taxon>Lamiales</taxon>
        <taxon>Pedaliaceae</taxon>
        <taxon>Sesamum</taxon>
    </lineage>
</organism>
<feature type="transmembrane region" description="Helical" evidence="7">
    <location>
        <begin position="144"/>
        <end position="165"/>
    </location>
</feature>
<keyword evidence="4 7" id="KW-1133">Transmembrane helix</keyword>
<reference evidence="8" key="2">
    <citation type="journal article" date="2024" name="Plant">
        <title>Genomic evolution and insights into agronomic trait innovations of Sesamum species.</title>
        <authorList>
            <person name="Miao H."/>
            <person name="Wang L."/>
            <person name="Qu L."/>
            <person name="Liu H."/>
            <person name="Sun Y."/>
            <person name="Le M."/>
            <person name="Wang Q."/>
            <person name="Wei S."/>
            <person name="Zheng Y."/>
            <person name="Lin W."/>
            <person name="Duan Y."/>
            <person name="Cao H."/>
            <person name="Xiong S."/>
            <person name="Wang X."/>
            <person name="Wei L."/>
            <person name="Li C."/>
            <person name="Ma Q."/>
            <person name="Ju M."/>
            <person name="Zhao R."/>
            <person name="Li G."/>
            <person name="Mu C."/>
            <person name="Tian Q."/>
            <person name="Mei H."/>
            <person name="Zhang T."/>
            <person name="Gao T."/>
            <person name="Zhang H."/>
        </authorList>
    </citation>
    <scope>NUCLEOTIDE SEQUENCE</scope>
    <source>
        <strain evidence="8">K16</strain>
    </source>
</reference>
<sequence>MENWKNLIHLFVTVFLSYFASLVVNPTIADVTMEAVCPGKDECSLAIYLAGFQQAIAGIGSVVVMPLIGYLSDTYGRKVLLTIPMTLSILPFGTDIGCEKDNRVLLCVLRFEDFDSHGYRRGVLCLALSYLADNVSEGKRVSAFGLLSGVTAAATVCGTLVARLLPTTRIFQRQTYYEFSDANAIRFIIVVLVNQLAAVVAVVAAVYMKIFLKDTSTCQADALEQPILKPATETSETGNESLKKTDLIKKIPLPKDIIRLLKSSVTVSLASFIVFFNSLAEAGIQAFLMYYLKARFHFQKDQFADIWLITYISATVSNMVLMPTLGPLLGEETLLCIGLFAGFLNMLLDSIAWAPWVPYGSAFLGIFLFLASPSLRCIISKQVGPYEQGIAQGSVMGITSFANVISPIIYSPLSALFLSDGAPFYFPGFSMLCVGLAWFVGFILSAMIKFQPLLSRDRARSEPCLLA</sequence>
<dbReference type="SUPFAM" id="SSF103473">
    <property type="entry name" value="MFS general substrate transporter"/>
    <property type="match status" value="1"/>
</dbReference>
<dbReference type="CDD" id="cd17330">
    <property type="entry name" value="MFS_SLC46_TetA_like"/>
    <property type="match status" value="1"/>
</dbReference>
<accession>A0AAE2BXH1</accession>
<feature type="transmembrane region" description="Helical" evidence="7">
    <location>
        <begin position="185"/>
        <end position="207"/>
    </location>
</feature>
<feature type="transmembrane region" description="Helical" evidence="7">
    <location>
        <begin position="424"/>
        <end position="448"/>
    </location>
</feature>
<dbReference type="EMBL" id="JACGWL010000005">
    <property type="protein sequence ID" value="KAK4401357.1"/>
    <property type="molecule type" value="Genomic_DNA"/>
</dbReference>
<feature type="transmembrane region" description="Helical" evidence="7">
    <location>
        <begin position="269"/>
        <end position="292"/>
    </location>
</feature>
<comment type="subcellular location">
    <subcellularLocation>
        <location evidence="1">Membrane</location>
        <topology evidence="1">Multi-pass membrane protein</topology>
    </subcellularLocation>
</comment>
<evidence type="ECO:0000256" key="3">
    <source>
        <dbReference type="ARBA" id="ARBA00022692"/>
    </source>
</evidence>
<evidence type="ECO:0000256" key="2">
    <source>
        <dbReference type="ARBA" id="ARBA00022448"/>
    </source>
</evidence>
<dbReference type="GO" id="GO:0016020">
    <property type="term" value="C:membrane"/>
    <property type="evidence" value="ECO:0007669"/>
    <property type="project" value="UniProtKB-SubCell"/>
</dbReference>
<dbReference type="InterPro" id="IPR001958">
    <property type="entry name" value="Tet-R_TetA/multi-R_MdtG-like"/>
</dbReference>
<protein>
    <submittedName>
        <fullName evidence="8">Hippocampus abundant transcript 1 protein</fullName>
    </submittedName>
</protein>
<feature type="transmembrane region" description="Helical" evidence="7">
    <location>
        <begin position="45"/>
        <end position="71"/>
    </location>
</feature>
<feature type="transmembrane region" description="Helical" evidence="7">
    <location>
        <begin position="304"/>
        <end position="322"/>
    </location>
</feature>
<gene>
    <name evidence="8" type="ORF">Sango_0876400</name>
</gene>
<keyword evidence="5 7" id="KW-0472">Membrane</keyword>
<evidence type="ECO:0000256" key="7">
    <source>
        <dbReference type="SAM" id="Phobius"/>
    </source>
</evidence>
<evidence type="ECO:0000256" key="4">
    <source>
        <dbReference type="ARBA" id="ARBA00022989"/>
    </source>
</evidence>
<evidence type="ECO:0000256" key="1">
    <source>
        <dbReference type="ARBA" id="ARBA00004141"/>
    </source>
</evidence>
<dbReference type="InterPro" id="IPR011701">
    <property type="entry name" value="MFS"/>
</dbReference>
<evidence type="ECO:0000256" key="5">
    <source>
        <dbReference type="ARBA" id="ARBA00023136"/>
    </source>
</evidence>
<feature type="transmembrane region" description="Helical" evidence="7">
    <location>
        <begin position="7"/>
        <end position="25"/>
    </location>
</feature>
<reference evidence="8" key="1">
    <citation type="submission" date="2020-06" db="EMBL/GenBank/DDBJ databases">
        <authorList>
            <person name="Li T."/>
            <person name="Hu X."/>
            <person name="Zhang T."/>
            <person name="Song X."/>
            <person name="Zhang H."/>
            <person name="Dai N."/>
            <person name="Sheng W."/>
            <person name="Hou X."/>
            <person name="Wei L."/>
        </authorList>
    </citation>
    <scope>NUCLEOTIDE SEQUENCE</scope>
    <source>
        <strain evidence="8">K16</strain>
        <tissue evidence="8">Leaf</tissue>
    </source>
</reference>
<dbReference type="Gene3D" id="1.20.1250.20">
    <property type="entry name" value="MFS general substrate transporter like domains"/>
    <property type="match status" value="1"/>
</dbReference>
<keyword evidence="2" id="KW-0813">Transport</keyword>
<dbReference type="PRINTS" id="PR01035">
    <property type="entry name" value="TCRTETA"/>
</dbReference>